<evidence type="ECO:0000256" key="1">
    <source>
        <dbReference type="ARBA" id="ARBA00004141"/>
    </source>
</evidence>
<keyword evidence="4" id="KW-0472">Membrane</keyword>
<dbReference type="PANTHER" id="PTHR23423">
    <property type="entry name" value="ORGANIC SOLUTE TRANSPORTER-RELATED"/>
    <property type="match status" value="1"/>
</dbReference>
<sequence>MSFLSLVLNNCSIYFNSFREILGGRAWSCGVELKQPCHEAIMGTNDLLLTSFTIGWGVLVFLAAKSRLIKDADEAAQFQDFTICVEMLIAALGHLYAFPYKDYAGANIGASRGFTASLAHALMLSDFYHDTVHQFAPTYHEYVLYNHGEGDEGTRKYRSRTFVPTGPEMDAARRNKLTFGNKMDELQLSSLSSSPTSTPKASTVAPNPDIMRSSLLVDISNSSSVPYELSLIDLDMPSNPKVPPGNLTEKR</sequence>
<protein>
    <submittedName>
        <fullName evidence="6">Uncharacterized protein</fullName>
    </submittedName>
</protein>
<accession>A0AAN7JJG6</accession>
<comment type="subcellular location">
    <subcellularLocation>
        <location evidence="1">Membrane</location>
        <topology evidence="1">Multi-pass membrane protein</topology>
    </subcellularLocation>
</comment>
<evidence type="ECO:0000256" key="5">
    <source>
        <dbReference type="SAM" id="MobiDB-lite"/>
    </source>
</evidence>
<evidence type="ECO:0000313" key="6">
    <source>
        <dbReference type="EMBL" id="KAK4746137.1"/>
    </source>
</evidence>
<organism evidence="6 7">
    <name type="scientific">Trapa incisa</name>
    <dbReference type="NCBI Taxonomy" id="236973"/>
    <lineage>
        <taxon>Eukaryota</taxon>
        <taxon>Viridiplantae</taxon>
        <taxon>Streptophyta</taxon>
        <taxon>Embryophyta</taxon>
        <taxon>Tracheophyta</taxon>
        <taxon>Spermatophyta</taxon>
        <taxon>Magnoliopsida</taxon>
        <taxon>eudicotyledons</taxon>
        <taxon>Gunneridae</taxon>
        <taxon>Pentapetalae</taxon>
        <taxon>rosids</taxon>
        <taxon>malvids</taxon>
        <taxon>Myrtales</taxon>
        <taxon>Lythraceae</taxon>
        <taxon>Trapa</taxon>
    </lineage>
</organism>
<feature type="region of interest" description="Disordered" evidence="5">
    <location>
        <begin position="188"/>
        <end position="207"/>
    </location>
</feature>
<evidence type="ECO:0000256" key="3">
    <source>
        <dbReference type="ARBA" id="ARBA00022989"/>
    </source>
</evidence>
<proteinExistence type="predicted"/>
<dbReference type="EMBL" id="JAXIOK010000021">
    <property type="protein sequence ID" value="KAK4746137.1"/>
    <property type="molecule type" value="Genomic_DNA"/>
</dbReference>
<feature type="compositionally biased region" description="Low complexity" evidence="5">
    <location>
        <begin position="188"/>
        <end position="199"/>
    </location>
</feature>
<evidence type="ECO:0000256" key="4">
    <source>
        <dbReference type="ARBA" id="ARBA00023136"/>
    </source>
</evidence>
<dbReference type="AlphaFoldDB" id="A0AAN7JJG6"/>
<comment type="caution">
    <text evidence="6">The sequence shown here is derived from an EMBL/GenBank/DDBJ whole genome shotgun (WGS) entry which is preliminary data.</text>
</comment>
<dbReference type="Proteomes" id="UP001345219">
    <property type="component" value="Chromosome 10"/>
</dbReference>
<keyword evidence="2" id="KW-0812">Transmembrane</keyword>
<dbReference type="GO" id="GO:0016020">
    <property type="term" value="C:membrane"/>
    <property type="evidence" value="ECO:0007669"/>
    <property type="project" value="UniProtKB-SubCell"/>
</dbReference>
<keyword evidence="3" id="KW-1133">Transmembrane helix</keyword>
<gene>
    <name evidence="6" type="ORF">SAY87_012449</name>
</gene>
<dbReference type="InterPro" id="IPR005178">
    <property type="entry name" value="Ostalpha/TMEM184C"/>
</dbReference>
<dbReference type="Pfam" id="PF03619">
    <property type="entry name" value="Solute_trans_a"/>
    <property type="match status" value="1"/>
</dbReference>
<reference evidence="6 7" key="1">
    <citation type="journal article" date="2023" name="Hortic Res">
        <title>Pangenome of water caltrop reveals structural variations and asymmetric subgenome divergence after allopolyploidization.</title>
        <authorList>
            <person name="Zhang X."/>
            <person name="Chen Y."/>
            <person name="Wang L."/>
            <person name="Yuan Y."/>
            <person name="Fang M."/>
            <person name="Shi L."/>
            <person name="Lu R."/>
            <person name="Comes H.P."/>
            <person name="Ma Y."/>
            <person name="Chen Y."/>
            <person name="Huang G."/>
            <person name="Zhou Y."/>
            <person name="Zheng Z."/>
            <person name="Qiu Y."/>
        </authorList>
    </citation>
    <scope>NUCLEOTIDE SEQUENCE [LARGE SCALE GENOMIC DNA]</scope>
    <source>
        <tissue evidence="6">Roots</tissue>
    </source>
</reference>
<evidence type="ECO:0000313" key="7">
    <source>
        <dbReference type="Proteomes" id="UP001345219"/>
    </source>
</evidence>
<keyword evidence="7" id="KW-1185">Reference proteome</keyword>
<name>A0AAN7JJG6_9MYRT</name>
<evidence type="ECO:0000256" key="2">
    <source>
        <dbReference type="ARBA" id="ARBA00022692"/>
    </source>
</evidence>